<accession>A0A3N4JQG4</accession>
<sequence>MFIPSFKQTVGTTVCSLRRSSDPESIPFLLIPPSTDMNMIPMAFHLALSFFYFQDP</sequence>
<keyword evidence="2" id="KW-1185">Reference proteome</keyword>
<proteinExistence type="predicted"/>
<reference evidence="1 2" key="1">
    <citation type="journal article" date="2018" name="Nat. Ecol. Evol.">
        <title>Pezizomycetes genomes reveal the molecular basis of ectomycorrhizal truffle lifestyle.</title>
        <authorList>
            <person name="Murat C."/>
            <person name="Payen T."/>
            <person name="Noel B."/>
            <person name="Kuo A."/>
            <person name="Morin E."/>
            <person name="Chen J."/>
            <person name="Kohler A."/>
            <person name="Krizsan K."/>
            <person name="Balestrini R."/>
            <person name="Da Silva C."/>
            <person name="Montanini B."/>
            <person name="Hainaut M."/>
            <person name="Levati E."/>
            <person name="Barry K.W."/>
            <person name="Belfiori B."/>
            <person name="Cichocki N."/>
            <person name="Clum A."/>
            <person name="Dockter R.B."/>
            <person name="Fauchery L."/>
            <person name="Guy J."/>
            <person name="Iotti M."/>
            <person name="Le Tacon F."/>
            <person name="Lindquist E.A."/>
            <person name="Lipzen A."/>
            <person name="Malagnac F."/>
            <person name="Mello A."/>
            <person name="Molinier V."/>
            <person name="Miyauchi S."/>
            <person name="Poulain J."/>
            <person name="Riccioni C."/>
            <person name="Rubini A."/>
            <person name="Sitrit Y."/>
            <person name="Splivallo R."/>
            <person name="Traeger S."/>
            <person name="Wang M."/>
            <person name="Zifcakova L."/>
            <person name="Wipf D."/>
            <person name="Zambonelli A."/>
            <person name="Paolocci F."/>
            <person name="Nowrousian M."/>
            <person name="Ottonello S."/>
            <person name="Baldrian P."/>
            <person name="Spatafora J.W."/>
            <person name="Henrissat B."/>
            <person name="Nagy L.G."/>
            <person name="Aury J.M."/>
            <person name="Wincker P."/>
            <person name="Grigoriev I.V."/>
            <person name="Bonfante P."/>
            <person name="Martin F.M."/>
        </authorList>
    </citation>
    <scope>NUCLEOTIDE SEQUENCE [LARGE SCALE GENOMIC DNA]</scope>
    <source>
        <strain evidence="1 2">120613-1</strain>
    </source>
</reference>
<gene>
    <name evidence="1" type="ORF">L873DRAFT_778366</name>
</gene>
<protein>
    <submittedName>
        <fullName evidence="1">Uncharacterized protein</fullName>
    </submittedName>
</protein>
<name>A0A3N4JQG4_9PEZI</name>
<dbReference type="Proteomes" id="UP000276215">
    <property type="component" value="Unassembled WGS sequence"/>
</dbReference>
<dbReference type="EMBL" id="ML120379">
    <property type="protein sequence ID" value="RPB00566.1"/>
    <property type="molecule type" value="Genomic_DNA"/>
</dbReference>
<dbReference type="AlphaFoldDB" id="A0A3N4JQG4"/>
<evidence type="ECO:0000313" key="2">
    <source>
        <dbReference type="Proteomes" id="UP000276215"/>
    </source>
</evidence>
<organism evidence="1 2">
    <name type="scientific">Choiromyces venosus 120613-1</name>
    <dbReference type="NCBI Taxonomy" id="1336337"/>
    <lineage>
        <taxon>Eukaryota</taxon>
        <taxon>Fungi</taxon>
        <taxon>Dikarya</taxon>
        <taxon>Ascomycota</taxon>
        <taxon>Pezizomycotina</taxon>
        <taxon>Pezizomycetes</taxon>
        <taxon>Pezizales</taxon>
        <taxon>Tuberaceae</taxon>
        <taxon>Choiromyces</taxon>
    </lineage>
</organism>
<evidence type="ECO:0000313" key="1">
    <source>
        <dbReference type="EMBL" id="RPB00566.1"/>
    </source>
</evidence>